<protein>
    <submittedName>
        <fullName evidence="2">Uncharacterized protein</fullName>
    </submittedName>
</protein>
<keyword evidence="3" id="KW-1185">Reference proteome</keyword>
<gene>
    <name evidence="2" type="ORF">C3Z13_09495</name>
</gene>
<comment type="caution">
    <text evidence="2">The sequence shown here is derived from an EMBL/GenBank/DDBJ whole genome shotgun (WGS) entry which is preliminary data.</text>
</comment>
<reference evidence="2 3" key="1">
    <citation type="submission" date="2018-02" db="EMBL/GenBank/DDBJ databases">
        <title>Classification genera of Pasteurellaceae by whole genome sequence comparison.</title>
        <authorList>
            <person name="Christensen H."/>
        </authorList>
    </citation>
    <scope>NUCLEOTIDE SEQUENCE [LARGE SCALE GENOMIC DNA]</scope>
    <source>
        <strain evidence="2 3">20186H4H1</strain>
    </source>
</reference>
<evidence type="ECO:0000313" key="3">
    <source>
        <dbReference type="Proteomes" id="UP000237229"/>
    </source>
</evidence>
<keyword evidence="1" id="KW-0812">Transmembrane</keyword>
<sequence length="76" mass="8473">MPWDVNNGTKDRKSILFKHNIQIKLVGKISNNTANQVAKLFAVAALIIAFAVLLGMGATLLSYFFSKSIFFIQQKK</sequence>
<keyword evidence="1" id="KW-0472">Membrane</keyword>
<feature type="transmembrane region" description="Helical" evidence="1">
    <location>
        <begin position="40"/>
        <end position="66"/>
    </location>
</feature>
<accession>A0ABX4ZS75</accession>
<name>A0ABX4ZS75_9PAST</name>
<keyword evidence="1" id="KW-1133">Transmembrane helix</keyword>
<dbReference type="Proteomes" id="UP000237229">
    <property type="component" value="Unassembled WGS sequence"/>
</dbReference>
<evidence type="ECO:0000256" key="1">
    <source>
        <dbReference type="SAM" id="Phobius"/>
    </source>
</evidence>
<organism evidence="2 3">
    <name type="scientific">Avibacterium endocarditidis</name>
    <dbReference type="NCBI Taxonomy" id="380674"/>
    <lineage>
        <taxon>Bacteria</taxon>
        <taxon>Pseudomonadati</taxon>
        <taxon>Pseudomonadota</taxon>
        <taxon>Gammaproteobacteria</taxon>
        <taxon>Pasteurellales</taxon>
        <taxon>Pasteurellaceae</taxon>
        <taxon>Avibacterium</taxon>
    </lineage>
</organism>
<evidence type="ECO:0000313" key="2">
    <source>
        <dbReference type="EMBL" id="POY41854.1"/>
    </source>
</evidence>
<proteinExistence type="predicted"/>
<dbReference type="EMBL" id="PQVI01000127">
    <property type="protein sequence ID" value="POY41854.1"/>
    <property type="molecule type" value="Genomic_DNA"/>
</dbReference>